<dbReference type="Gene3D" id="3.30.300.30">
    <property type="match status" value="1"/>
</dbReference>
<feature type="domain" description="Malonyl-CoA decarboxylase N-terminal" evidence="6">
    <location>
        <begin position="104"/>
        <end position="192"/>
    </location>
</feature>
<name>A0ABT6T1X1_9ACTN</name>
<evidence type="ECO:0000313" key="8">
    <source>
        <dbReference type="Proteomes" id="UP001237105"/>
    </source>
</evidence>
<feature type="compositionally biased region" description="Low complexity" evidence="2">
    <location>
        <begin position="490"/>
        <end position="522"/>
    </location>
</feature>
<protein>
    <submittedName>
        <fullName evidence="7">AMP-binding protein</fullName>
    </submittedName>
</protein>
<dbReference type="Pfam" id="PF00501">
    <property type="entry name" value="AMP-binding"/>
    <property type="match status" value="1"/>
</dbReference>
<dbReference type="CDD" id="cd05941">
    <property type="entry name" value="MCS"/>
    <property type="match status" value="1"/>
</dbReference>
<proteinExistence type="inferred from homology"/>
<comment type="caution">
    <text evidence="7">The sequence shown here is derived from an EMBL/GenBank/DDBJ whole genome shotgun (WGS) entry which is preliminary data.</text>
</comment>
<dbReference type="RefSeq" id="WP_282537476.1">
    <property type="nucleotide sequence ID" value="NZ_JASCIS010000026.1"/>
</dbReference>
<keyword evidence="8" id="KW-1185">Reference proteome</keyword>
<dbReference type="PROSITE" id="PS00455">
    <property type="entry name" value="AMP_BINDING"/>
    <property type="match status" value="1"/>
</dbReference>
<dbReference type="InterPro" id="IPR042303">
    <property type="entry name" value="Malonyl_CoA_deC_C_sf"/>
</dbReference>
<dbReference type="InterPro" id="IPR045851">
    <property type="entry name" value="AMP-bd_C_sf"/>
</dbReference>
<evidence type="ECO:0000256" key="1">
    <source>
        <dbReference type="ARBA" id="ARBA00006432"/>
    </source>
</evidence>
<organism evidence="7 8">
    <name type="scientific">Streptomyces luteolus</name>
    <dbReference type="NCBI Taxonomy" id="3043615"/>
    <lineage>
        <taxon>Bacteria</taxon>
        <taxon>Bacillati</taxon>
        <taxon>Actinomycetota</taxon>
        <taxon>Actinomycetes</taxon>
        <taxon>Kitasatosporales</taxon>
        <taxon>Streptomycetaceae</taxon>
        <taxon>Streptomyces</taxon>
    </lineage>
</organism>
<dbReference type="InterPro" id="IPR042099">
    <property type="entry name" value="ANL_N_sf"/>
</dbReference>
<feature type="region of interest" description="Disordered" evidence="2">
    <location>
        <begin position="471"/>
        <end position="542"/>
    </location>
</feature>
<evidence type="ECO:0000259" key="5">
    <source>
        <dbReference type="Pfam" id="PF13193"/>
    </source>
</evidence>
<dbReference type="InterPro" id="IPR035372">
    <property type="entry name" value="MCD_N"/>
</dbReference>
<evidence type="ECO:0000259" key="6">
    <source>
        <dbReference type="Pfam" id="PF17408"/>
    </source>
</evidence>
<evidence type="ECO:0000256" key="2">
    <source>
        <dbReference type="SAM" id="MobiDB-lite"/>
    </source>
</evidence>
<feature type="domain" description="Malonyl-CoA decarboxylase C-terminal" evidence="4">
    <location>
        <begin position="195"/>
        <end position="435"/>
    </location>
</feature>
<feature type="domain" description="AMP-binding enzyme C-terminal" evidence="5">
    <location>
        <begin position="952"/>
        <end position="1027"/>
    </location>
</feature>
<reference evidence="7 8" key="1">
    <citation type="submission" date="2023-05" db="EMBL/GenBank/DDBJ databases">
        <title>Draft genome sequence of Streptomyces sp. B-S-A12 isolated from a cave soil in Thailand.</title>
        <authorList>
            <person name="Chamroensaksri N."/>
            <person name="Muangham S."/>
        </authorList>
    </citation>
    <scope>NUCLEOTIDE SEQUENCE [LARGE SCALE GENOMIC DNA]</scope>
    <source>
        <strain evidence="7 8">B-S-A12</strain>
    </source>
</reference>
<dbReference type="Proteomes" id="UP001237105">
    <property type="component" value="Unassembled WGS sequence"/>
</dbReference>
<dbReference type="InterPro" id="IPR025110">
    <property type="entry name" value="AMP-bd_C"/>
</dbReference>
<dbReference type="PANTHER" id="PTHR43201">
    <property type="entry name" value="ACYL-COA SYNTHETASE"/>
    <property type="match status" value="1"/>
</dbReference>
<dbReference type="InterPro" id="IPR020845">
    <property type="entry name" value="AMP-binding_CS"/>
</dbReference>
<dbReference type="Pfam" id="PF05292">
    <property type="entry name" value="MCD"/>
    <property type="match status" value="1"/>
</dbReference>
<evidence type="ECO:0000259" key="3">
    <source>
        <dbReference type="Pfam" id="PF00501"/>
    </source>
</evidence>
<dbReference type="InterPro" id="IPR038351">
    <property type="entry name" value="MCD_N_sf"/>
</dbReference>
<dbReference type="Gene3D" id="3.40.50.12780">
    <property type="entry name" value="N-terminal domain of ligase-like"/>
    <property type="match status" value="1"/>
</dbReference>
<evidence type="ECO:0000313" key="7">
    <source>
        <dbReference type="EMBL" id="MDI3421610.1"/>
    </source>
</evidence>
<evidence type="ECO:0000259" key="4">
    <source>
        <dbReference type="Pfam" id="PF05292"/>
    </source>
</evidence>
<dbReference type="InterPro" id="IPR007956">
    <property type="entry name" value="Malonyl_CoA_deC_C"/>
</dbReference>
<feature type="domain" description="AMP-dependent synthetase/ligase" evidence="3">
    <location>
        <begin position="550"/>
        <end position="901"/>
    </location>
</feature>
<dbReference type="Gene3D" id="3.40.630.150">
    <property type="entry name" value="Malonyl-CoA decarboxylase, catalytic domain"/>
    <property type="match status" value="1"/>
</dbReference>
<dbReference type="SUPFAM" id="SSF56801">
    <property type="entry name" value="Acetyl-CoA synthetase-like"/>
    <property type="match status" value="1"/>
</dbReference>
<comment type="similarity">
    <text evidence="1">Belongs to the ATP-dependent AMP-binding enzyme family.</text>
</comment>
<dbReference type="InterPro" id="IPR000873">
    <property type="entry name" value="AMP-dep_synth/lig_dom"/>
</dbReference>
<dbReference type="EMBL" id="JASCIS010000026">
    <property type="protein sequence ID" value="MDI3421610.1"/>
    <property type="molecule type" value="Genomic_DNA"/>
</dbReference>
<dbReference type="Gene3D" id="1.20.140.90">
    <property type="entry name" value="Malonyl-CoA decarboxylase, oligemerization domain"/>
    <property type="match status" value="1"/>
</dbReference>
<sequence>MVRAFSPTYAAALGLLEESRMERHEGWLLTDLFRALGRPGRDAASPAGAAPGSPLDHLLVACEVLMSDVGEASLRAVAGRALAAYAELDDHDKRTFFTHVTRTYDVDADQVRAAFHRWDDARNSGARGERELVRLFDVVEPARQQLLRRMNHAPDATLALVGMRADLRALMPDQPELRALDHDFHHLLTSWFNRGFLRMAEVTWDAPAELHDHLVRGEKVHPMAGRDELRRRVRPADRRVYAFFHPATGDVPLIFVEVALVRGMPDRIAPLLDPGPALDPREADTAALYSINNALDGLAGVSFGSFLIKQVIEDVGEQLPHLTRFATLSPVPGFRSWLGEQRADAELHALSEELATVERLADLSTADLDRVRPRLLPAVARYVTVERRADGRPMDPVARFHLGNGAAAWQIDWPANHSAEAWEQSYGVMINYRYEPAELERRHEDYVRRRTVAVGGPLRDVLPDAATAATATATQANRGPIINATDTGGTAPAEASSADPSAADASTALSTTALSTTALSTTAEKENEKGTPPMSSVPTPAPFTAIHRSFAEQARLRPGKVLFEQPDGRCLTYRETEETVRRVAARLVADGVTPGDRVAMQVEKSPEAVALYLATLRVGGVFLPLNTAYTDTETAYFIGDARPRVLVRSPERAAGGDLGALDGMVVETLGVSGEGTLLDGDDRHEAVFDASPDDPAAILYTSGTTGRSKGAVLSHGNLASNCSALLDSWQFTADDKLIHALPIFHIHGLFVAANMTLAAGASMYFLPKFDADAIVGLLPRATVLMGVPTFYTRLLQHHGLTAEACASMRLFVSGSAPLLAADHQAFEARTGHAILERYGMTETGMNTSNPYEGGPRKPGTVGTPLPGTEIRVVDEKTGEALPDGEVGSIEVRGPNVFTGYWQMPEKTASEFRTDGFFITGDLGRIDEDGYLCIVGRGKDLVISGGYNIYPKEVEELLDAHPDVLESAVIGVPHPDFGETVVAVVVPAPGARPQADELLAFIAGDLARFKHPRAVRVVEALPRNVMGKVQKAELRRRYAELFIDAEA</sequence>
<dbReference type="PANTHER" id="PTHR43201:SF8">
    <property type="entry name" value="ACYL-COA SYNTHETASE FAMILY MEMBER 3"/>
    <property type="match status" value="1"/>
</dbReference>
<accession>A0ABT6T1X1</accession>
<dbReference type="NCBIfam" id="NF005702">
    <property type="entry name" value="PRK07514.1"/>
    <property type="match status" value="1"/>
</dbReference>
<dbReference type="Pfam" id="PF17408">
    <property type="entry name" value="MCD_N"/>
    <property type="match status" value="1"/>
</dbReference>
<dbReference type="Pfam" id="PF13193">
    <property type="entry name" value="AMP-binding_C"/>
    <property type="match status" value="1"/>
</dbReference>
<gene>
    <name evidence="7" type="ORF">QIT00_24155</name>
</gene>